<dbReference type="Pfam" id="PF00534">
    <property type="entry name" value="Glycos_transf_1"/>
    <property type="match status" value="1"/>
</dbReference>
<dbReference type="Gene3D" id="3.40.50.2000">
    <property type="entry name" value="Glycogen Phosphorylase B"/>
    <property type="match status" value="2"/>
</dbReference>
<evidence type="ECO:0000259" key="2">
    <source>
        <dbReference type="Pfam" id="PF13439"/>
    </source>
</evidence>
<dbReference type="SUPFAM" id="SSF53756">
    <property type="entry name" value="UDP-Glycosyltransferase/glycogen phosphorylase"/>
    <property type="match status" value="1"/>
</dbReference>
<dbReference type="Pfam" id="PF13439">
    <property type="entry name" value="Glyco_transf_4"/>
    <property type="match status" value="1"/>
</dbReference>
<protein>
    <recommendedName>
        <fullName evidence="4">Glycosyl transferase family 1 domain-containing protein</fullName>
    </recommendedName>
</protein>
<dbReference type="EMBL" id="BARV01007797">
    <property type="protein sequence ID" value="GAI12879.1"/>
    <property type="molecule type" value="Genomic_DNA"/>
</dbReference>
<evidence type="ECO:0000259" key="1">
    <source>
        <dbReference type="Pfam" id="PF00534"/>
    </source>
</evidence>
<dbReference type="PANTHER" id="PTHR12526">
    <property type="entry name" value="GLYCOSYLTRANSFERASE"/>
    <property type="match status" value="1"/>
</dbReference>
<comment type="caution">
    <text evidence="3">The sequence shown here is derived from an EMBL/GenBank/DDBJ whole genome shotgun (WGS) entry which is preliminary data.</text>
</comment>
<evidence type="ECO:0008006" key="4">
    <source>
        <dbReference type="Google" id="ProtNLM"/>
    </source>
</evidence>
<dbReference type="GO" id="GO:0016757">
    <property type="term" value="F:glycosyltransferase activity"/>
    <property type="evidence" value="ECO:0007669"/>
    <property type="project" value="InterPro"/>
</dbReference>
<name>X1N2Q7_9ZZZZ</name>
<proteinExistence type="predicted"/>
<sequence>SEFDKKERFKIIRTRKKVSSRLAFLLLLKRERIKKILVGHGSHYIRLAFLANFLLKIPYCIVIHGTEILLPERQRSIQKTFSKAAKIIAVSNFIKKLLVQIRIPEGKVVVNFNGVDPVKFNPGIDSSKVREKYDLAGKKVILTISRLARYKGQHRVLEALPQALKKVPDLVYLIIGAGEEEKYLRKIARDLGLERKVIFIDEVAHNEAPLYYAACDVFVLPSNLEPFGIAYLEANACGKPVIGGNNGGSLDAVIDGETGLLVDPFSTDQIANALVELLTNPELAQRLGNRGRERIEKELNWEKTVKRIKEIIYQGESKNN</sequence>
<evidence type="ECO:0000313" key="3">
    <source>
        <dbReference type="EMBL" id="GAI12879.1"/>
    </source>
</evidence>
<feature type="domain" description="Glycosyl transferase family 1" evidence="1">
    <location>
        <begin position="129"/>
        <end position="294"/>
    </location>
</feature>
<gene>
    <name evidence="3" type="ORF">S06H3_15822</name>
</gene>
<accession>X1N2Q7</accession>
<dbReference type="AlphaFoldDB" id="X1N2Q7"/>
<feature type="domain" description="Glycosyltransferase subfamily 4-like N-terminal" evidence="2">
    <location>
        <begin position="16"/>
        <end position="117"/>
    </location>
</feature>
<feature type="non-terminal residue" evidence="3">
    <location>
        <position position="1"/>
    </location>
</feature>
<reference evidence="3" key="1">
    <citation type="journal article" date="2014" name="Front. Microbiol.">
        <title>High frequency of phylogenetically diverse reductive dehalogenase-homologous genes in deep subseafloor sedimentary metagenomes.</title>
        <authorList>
            <person name="Kawai M."/>
            <person name="Futagami T."/>
            <person name="Toyoda A."/>
            <person name="Takaki Y."/>
            <person name="Nishi S."/>
            <person name="Hori S."/>
            <person name="Arai W."/>
            <person name="Tsubouchi T."/>
            <person name="Morono Y."/>
            <person name="Uchiyama I."/>
            <person name="Ito T."/>
            <person name="Fujiyama A."/>
            <person name="Inagaki F."/>
            <person name="Takami H."/>
        </authorList>
    </citation>
    <scope>NUCLEOTIDE SEQUENCE</scope>
    <source>
        <strain evidence="3">Expedition CK06-06</strain>
    </source>
</reference>
<dbReference type="InterPro" id="IPR028098">
    <property type="entry name" value="Glyco_trans_4-like_N"/>
</dbReference>
<organism evidence="3">
    <name type="scientific">marine sediment metagenome</name>
    <dbReference type="NCBI Taxonomy" id="412755"/>
    <lineage>
        <taxon>unclassified sequences</taxon>
        <taxon>metagenomes</taxon>
        <taxon>ecological metagenomes</taxon>
    </lineage>
</organism>
<dbReference type="CDD" id="cd03801">
    <property type="entry name" value="GT4_PimA-like"/>
    <property type="match status" value="1"/>
</dbReference>
<dbReference type="InterPro" id="IPR001296">
    <property type="entry name" value="Glyco_trans_1"/>
</dbReference>